<dbReference type="AlphaFoldDB" id="A0A9Q7SEW7"/>
<dbReference type="EMBL" id="FSFA01000003">
    <property type="protein sequence ID" value="SHX43733.1"/>
    <property type="molecule type" value="Genomic_DNA"/>
</dbReference>
<gene>
    <name evidence="1" type="ORF">SAMEA2275694_02667</name>
</gene>
<evidence type="ECO:0000313" key="2">
    <source>
        <dbReference type="Proteomes" id="UP000185183"/>
    </source>
</evidence>
<protein>
    <submittedName>
        <fullName evidence="1">Uncharacterized protein</fullName>
    </submittedName>
</protein>
<proteinExistence type="predicted"/>
<reference evidence="1 2" key="1">
    <citation type="submission" date="2016-11" db="EMBL/GenBank/DDBJ databases">
        <authorList>
            <consortium name="Pathogen Informatics"/>
        </authorList>
    </citation>
    <scope>NUCLEOTIDE SEQUENCE [LARGE SCALE GENOMIC DNA]</scope>
    <source>
        <strain evidence="1 2">968</strain>
    </source>
</reference>
<evidence type="ECO:0000313" key="1">
    <source>
        <dbReference type="EMBL" id="SHX43733.1"/>
    </source>
</evidence>
<accession>A0A9Q7SEW7</accession>
<comment type="caution">
    <text evidence="1">The sequence shown here is derived from an EMBL/GenBank/DDBJ whole genome shotgun (WGS) entry which is preliminary data.</text>
</comment>
<dbReference type="Proteomes" id="UP000185183">
    <property type="component" value="Unassembled WGS sequence"/>
</dbReference>
<organism evidence="1 2">
    <name type="scientific">Mycobacteroides abscessus subsp. bolletii</name>
    <dbReference type="NCBI Taxonomy" id="319705"/>
    <lineage>
        <taxon>Bacteria</taxon>
        <taxon>Bacillati</taxon>
        <taxon>Actinomycetota</taxon>
        <taxon>Actinomycetes</taxon>
        <taxon>Mycobacteriales</taxon>
        <taxon>Mycobacteriaceae</taxon>
        <taxon>Mycobacteroides</taxon>
        <taxon>Mycobacteroides abscessus</taxon>
    </lineage>
</organism>
<name>A0A9Q7SEW7_9MYCO</name>
<dbReference type="RefSeq" id="WP_074357471.1">
    <property type="nucleotide sequence ID" value="NZ_FSCP01000001.1"/>
</dbReference>
<sequence>MSAQTGQQRVDHAALTHGWICNGGTVDDVGLYSYRRPGTASFVKVAYANGIILWADGITSARERRRFDGIGKADRLVSFLAEP</sequence>